<evidence type="ECO:0000313" key="1">
    <source>
        <dbReference type="EMBL" id="OEU16374.1"/>
    </source>
</evidence>
<dbReference type="InParanoid" id="A0A1E7FE04"/>
<organism evidence="1 2">
    <name type="scientific">Fragilariopsis cylindrus CCMP1102</name>
    <dbReference type="NCBI Taxonomy" id="635003"/>
    <lineage>
        <taxon>Eukaryota</taxon>
        <taxon>Sar</taxon>
        <taxon>Stramenopiles</taxon>
        <taxon>Ochrophyta</taxon>
        <taxon>Bacillariophyta</taxon>
        <taxon>Bacillariophyceae</taxon>
        <taxon>Bacillariophycidae</taxon>
        <taxon>Bacillariales</taxon>
        <taxon>Bacillariaceae</taxon>
        <taxon>Fragilariopsis</taxon>
    </lineage>
</organism>
<dbReference type="OrthoDB" id="41908at2759"/>
<dbReference type="Proteomes" id="UP000095751">
    <property type="component" value="Unassembled WGS sequence"/>
</dbReference>
<dbReference type="KEGG" id="fcy:FRACYDRAFT_238966"/>
<name>A0A1E7FE04_9STRA</name>
<proteinExistence type="predicted"/>
<sequence length="162" mass="17945">MKTSYRPKKSQGSNHNQQLTTTINVNVNVNVNESATPLLYDVDEILTKVGSTKQDIAKVKKGYVVNSVSGIETLTDRDLATMIAVGTMHGHNIDGTFEHDFFESPYKMESDSTIQQIVVDIDHSDSSLDFSSVKSGDELDLSRKEIDMFQAIDNTNQAKAKD</sequence>
<protein>
    <submittedName>
        <fullName evidence="1">Uncharacterized protein</fullName>
    </submittedName>
</protein>
<gene>
    <name evidence="1" type="ORF">FRACYDRAFT_238966</name>
</gene>
<reference evidence="1 2" key="1">
    <citation type="submission" date="2016-09" db="EMBL/GenBank/DDBJ databases">
        <title>Extensive genetic diversity and differential bi-allelic expression allows diatom success in the polar Southern Ocean.</title>
        <authorList>
            <consortium name="DOE Joint Genome Institute"/>
            <person name="Mock T."/>
            <person name="Otillar R.P."/>
            <person name="Strauss J."/>
            <person name="Dupont C."/>
            <person name="Frickenhaus S."/>
            <person name="Maumus F."/>
            <person name="Mcmullan M."/>
            <person name="Sanges R."/>
            <person name="Schmutz J."/>
            <person name="Toseland A."/>
            <person name="Valas R."/>
            <person name="Veluchamy A."/>
            <person name="Ward B.J."/>
            <person name="Allen A."/>
            <person name="Barry K."/>
            <person name="Falciatore A."/>
            <person name="Ferrante M."/>
            <person name="Fortunato A.E."/>
            <person name="Gloeckner G."/>
            <person name="Gruber A."/>
            <person name="Hipkin R."/>
            <person name="Janech M."/>
            <person name="Kroth P."/>
            <person name="Leese F."/>
            <person name="Lindquist E."/>
            <person name="Lyon B.R."/>
            <person name="Martin J."/>
            <person name="Mayer C."/>
            <person name="Parker M."/>
            <person name="Quesneville H."/>
            <person name="Raymond J."/>
            <person name="Uhlig C."/>
            <person name="Valentin K.U."/>
            <person name="Worden A.Z."/>
            <person name="Armbrust E.V."/>
            <person name="Bowler C."/>
            <person name="Green B."/>
            <person name="Moulton V."/>
            <person name="Van Oosterhout C."/>
            <person name="Grigoriev I."/>
        </authorList>
    </citation>
    <scope>NUCLEOTIDE SEQUENCE [LARGE SCALE GENOMIC DNA]</scope>
    <source>
        <strain evidence="1 2">CCMP1102</strain>
    </source>
</reference>
<accession>A0A1E7FE04</accession>
<dbReference type="EMBL" id="KV784358">
    <property type="protein sequence ID" value="OEU16374.1"/>
    <property type="molecule type" value="Genomic_DNA"/>
</dbReference>
<dbReference type="AlphaFoldDB" id="A0A1E7FE04"/>
<keyword evidence="2" id="KW-1185">Reference proteome</keyword>
<evidence type="ECO:0000313" key="2">
    <source>
        <dbReference type="Proteomes" id="UP000095751"/>
    </source>
</evidence>